<name>A0ABW4USW1_9BACL</name>
<proteinExistence type="predicted"/>
<evidence type="ECO:0000256" key="1">
    <source>
        <dbReference type="SAM" id="MobiDB-lite"/>
    </source>
</evidence>
<protein>
    <recommendedName>
        <fullName evidence="4">Fur-regulated basic protein B</fullName>
    </recommendedName>
</protein>
<keyword evidence="3" id="KW-1185">Reference proteome</keyword>
<sequence length="56" mass="6531">MNFLKRIIHGEKKIKRLEKAVTDYTSVAKLLKNREDKMLDPKSNGLGKKGENPYER</sequence>
<accession>A0ABW4USW1</accession>
<gene>
    <name evidence="2" type="ORF">ACFSGI_09085</name>
</gene>
<feature type="region of interest" description="Disordered" evidence="1">
    <location>
        <begin position="33"/>
        <end position="56"/>
    </location>
</feature>
<dbReference type="Proteomes" id="UP001597403">
    <property type="component" value="Unassembled WGS sequence"/>
</dbReference>
<reference evidence="3" key="1">
    <citation type="journal article" date="2019" name="Int. J. Syst. Evol. Microbiol.">
        <title>The Global Catalogue of Microorganisms (GCM) 10K type strain sequencing project: providing services to taxonomists for standard genome sequencing and annotation.</title>
        <authorList>
            <consortium name="The Broad Institute Genomics Platform"/>
            <consortium name="The Broad Institute Genome Sequencing Center for Infectious Disease"/>
            <person name="Wu L."/>
            <person name="Ma J."/>
        </authorList>
    </citation>
    <scope>NUCLEOTIDE SEQUENCE [LARGE SCALE GENOMIC DNA]</scope>
    <source>
        <strain evidence="3">CGMCC 1.15067</strain>
    </source>
</reference>
<dbReference type="EMBL" id="JBHUGF010000010">
    <property type="protein sequence ID" value="MFD1990111.1"/>
    <property type="molecule type" value="Genomic_DNA"/>
</dbReference>
<comment type="caution">
    <text evidence="2">The sequence shown here is derived from an EMBL/GenBank/DDBJ whole genome shotgun (WGS) entry which is preliminary data.</text>
</comment>
<evidence type="ECO:0000313" key="3">
    <source>
        <dbReference type="Proteomes" id="UP001597403"/>
    </source>
</evidence>
<evidence type="ECO:0000313" key="2">
    <source>
        <dbReference type="EMBL" id="MFD1990111.1"/>
    </source>
</evidence>
<organism evidence="2 3">
    <name type="scientific">Paenibacillus nicotianae</name>
    <dbReference type="NCBI Taxonomy" id="1526551"/>
    <lineage>
        <taxon>Bacteria</taxon>
        <taxon>Bacillati</taxon>
        <taxon>Bacillota</taxon>
        <taxon>Bacilli</taxon>
        <taxon>Bacillales</taxon>
        <taxon>Paenibacillaceae</taxon>
        <taxon>Paenibacillus</taxon>
    </lineage>
</organism>
<dbReference type="RefSeq" id="WP_204823810.1">
    <property type="nucleotide sequence ID" value="NZ_JBHUGF010000010.1"/>
</dbReference>
<evidence type="ECO:0008006" key="4">
    <source>
        <dbReference type="Google" id="ProtNLM"/>
    </source>
</evidence>